<dbReference type="CDD" id="cd07516">
    <property type="entry name" value="HAD_Pase"/>
    <property type="match status" value="1"/>
</dbReference>
<proteinExistence type="predicted"/>
<dbReference type="GO" id="GO:0005829">
    <property type="term" value="C:cytosol"/>
    <property type="evidence" value="ECO:0007669"/>
    <property type="project" value="TreeGrafter"/>
</dbReference>
<dbReference type="SFLD" id="SFLDG01140">
    <property type="entry name" value="C2.B:_Phosphomannomutase_and_P"/>
    <property type="match status" value="1"/>
</dbReference>
<dbReference type="PANTHER" id="PTHR10000:SF8">
    <property type="entry name" value="HAD SUPERFAMILY HYDROLASE-LIKE, TYPE 3"/>
    <property type="match status" value="1"/>
</dbReference>
<dbReference type="Proteomes" id="UP000197058">
    <property type="component" value="Chromosome"/>
</dbReference>
<dbReference type="InterPro" id="IPR006379">
    <property type="entry name" value="HAD-SF_hydro_IIB"/>
</dbReference>
<dbReference type="PANTHER" id="PTHR10000">
    <property type="entry name" value="PHOSPHOSERINE PHOSPHATASE"/>
    <property type="match status" value="1"/>
</dbReference>
<reference evidence="2" key="1">
    <citation type="submission" date="2017-06" db="EMBL/GenBank/DDBJ databases">
        <title>FDA dAtabase for Regulatory Grade micrObial Sequences (FDA-ARGOS): Supporting development and validation of Infectious Disease Dx tests.</title>
        <authorList>
            <person name="Goldberg B."/>
            <person name="Campos J."/>
            <person name="Tallon L."/>
            <person name="Sadzewicz L."/>
            <person name="Sengamalay N."/>
            <person name="Ott S."/>
            <person name="Godinez A."/>
            <person name="Nagaraj S."/>
            <person name="Vavikolanu K."/>
            <person name="Nadendla S."/>
            <person name="George J."/>
            <person name="Geyer C."/>
            <person name="Sichtig H."/>
        </authorList>
    </citation>
    <scope>NUCLEOTIDE SEQUENCE [LARGE SCALE GENOMIC DNA]</scope>
    <source>
        <strain evidence="2">FDAARGOS_285</strain>
    </source>
</reference>
<name>A0AAI8DHY3_MAMSC</name>
<dbReference type="InterPro" id="IPR036412">
    <property type="entry name" value="HAD-like_sf"/>
</dbReference>
<dbReference type="NCBIfam" id="TIGR00099">
    <property type="entry name" value="Cof-subfamily"/>
    <property type="match status" value="1"/>
</dbReference>
<dbReference type="InterPro" id="IPR000150">
    <property type="entry name" value="Cof"/>
</dbReference>
<dbReference type="SUPFAM" id="SSF56784">
    <property type="entry name" value="HAD-like"/>
    <property type="match status" value="1"/>
</dbReference>
<dbReference type="Gene3D" id="3.30.1240.10">
    <property type="match status" value="1"/>
</dbReference>
<dbReference type="Pfam" id="PF08282">
    <property type="entry name" value="Hydrolase_3"/>
    <property type="match status" value="1"/>
</dbReference>
<keyword evidence="1" id="KW-0378">Hydrolase</keyword>
<dbReference type="KEGG" id="sscu:CEP64_06710"/>
<dbReference type="AlphaFoldDB" id="A0AAI8DHY3"/>
<dbReference type="EMBL" id="CP022046">
    <property type="protein sequence ID" value="ASE34280.1"/>
    <property type="molecule type" value="Genomic_DNA"/>
</dbReference>
<sequence>MTYKYIVMDMDDTLLTSKNEISEVTYQYLMEKQKEGMKLILASGRPTAGMIKHAEVLDLKSYGGYIVSYNGAFVINAEDQSILFNQTISQKDAHDIIDYCRSHNFFYLTYLNDQIIHDTTHDYMNIESELTGLPMSKVNNIKEAIIGDVPKIMGVDFEENIASANEALNGKFNDQVSSTISKPYFLEFMNSEVSKGKSLQRLFDQIDADFSEVIAFGDSLNDSDMLERAAVGVAMGNANDTIKGIADVVTDDHDHDGIVTALEKILNA</sequence>
<dbReference type="NCBIfam" id="TIGR01484">
    <property type="entry name" value="HAD-SF-IIB"/>
    <property type="match status" value="1"/>
</dbReference>
<dbReference type="InterPro" id="IPR023214">
    <property type="entry name" value="HAD_sf"/>
</dbReference>
<accession>A0AAI8DHY3</accession>
<dbReference type="RefSeq" id="WP_088592385.1">
    <property type="nucleotide sequence ID" value="NZ_CP022046.2"/>
</dbReference>
<dbReference type="Gene3D" id="3.40.50.1000">
    <property type="entry name" value="HAD superfamily/HAD-like"/>
    <property type="match status" value="1"/>
</dbReference>
<evidence type="ECO:0000313" key="1">
    <source>
        <dbReference type="EMBL" id="ASE34280.1"/>
    </source>
</evidence>
<dbReference type="GO" id="GO:0000287">
    <property type="term" value="F:magnesium ion binding"/>
    <property type="evidence" value="ECO:0007669"/>
    <property type="project" value="TreeGrafter"/>
</dbReference>
<dbReference type="SFLD" id="SFLDS00003">
    <property type="entry name" value="Haloacid_Dehalogenase"/>
    <property type="match status" value="1"/>
</dbReference>
<protein>
    <submittedName>
        <fullName evidence="1">Cof-type HAD-IIB family hydrolase</fullName>
    </submittedName>
</protein>
<dbReference type="PROSITE" id="PS01229">
    <property type="entry name" value="COF_2"/>
    <property type="match status" value="1"/>
</dbReference>
<evidence type="ECO:0000313" key="2">
    <source>
        <dbReference type="Proteomes" id="UP000197058"/>
    </source>
</evidence>
<gene>
    <name evidence="1" type="ORF">CEP64_06710</name>
</gene>
<organism evidence="1 2">
    <name type="scientific">Mammaliicoccus sciuri</name>
    <name type="common">Staphylococcus sciuri</name>
    <dbReference type="NCBI Taxonomy" id="1296"/>
    <lineage>
        <taxon>Bacteria</taxon>
        <taxon>Bacillati</taxon>
        <taxon>Bacillota</taxon>
        <taxon>Bacilli</taxon>
        <taxon>Bacillales</taxon>
        <taxon>Staphylococcaceae</taxon>
        <taxon>Mammaliicoccus</taxon>
    </lineage>
</organism>
<dbReference type="GO" id="GO:0016791">
    <property type="term" value="F:phosphatase activity"/>
    <property type="evidence" value="ECO:0007669"/>
    <property type="project" value="UniProtKB-ARBA"/>
</dbReference>